<name>A0AC35U4T8_9BILA</name>
<sequence>MVVKQFYSNCVVEGHKTCECMNLINAAALVCVTCGGYGHIGKDCKSPLAGGVVVDEKYQALMNQLNEISSDPAYSSAMYRGAQFSKSSANY</sequence>
<reference evidence="2" key="1">
    <citation type="submission" date="2016-11" db="UniProtKB">
        <authorList>
            <consortium name="WormBaseParasite"/>
        </authorList>
    </citation>
    <scope>IDENTIFICATION</scope>
    <source>
        <strain evidence="2">KR3021</strain>
    </source>
</reference>
<dbReference type="WBParaSite" id="RSKR_0000717200.1">
    <property type="protein sequence ID" value="RSKR_0000717200.1"/>
    <property type="gene ID" value="RSKR_0000717200"/>
</dbReference>
<evidence type="ECO:0000313" key="2">
    <source>
        <dbReference type="WBParaSite" id="RSKR_0000717200.1"/>
    </source>
</evidence>
<protein>
    <submittedName>
        <fullName evidence="2">CCHC-type domain-containing protein</fullName>
    </submittedName>
</protein>
<evidence type="ECO:0000313" key="1">
    <source>
        <dbReference type="Proteomes" id="UP000095286"/>
    </source>
</evidence>
<dbReference type="Proteomes" id="UP000095286">
    <property type="component" value="Unplaced"/>
</dbReference>
<organism evidence="1 2">
    <name type="scientific">Rhabditophanes sp. KR3021</name>
    <dbReference type="NCBI Taxonomy" id="114890"/>
    <lineage>
        <taxon>Eukaryota</taxon>
        <taxon>Metazoa</taxon>
        <taxon>Ecdysozoa</taxon>
        <taxon>Nematoda</taxon>
        <taxon>Chromadorea</taxon>
        <taxon>Rhabditida</taxon>
        <taxon>Tylenchina</taxon>
        <taxon>Panagrolaimomorpha</taxon>
        <taxon>Strongyloidoidea</taxon>
        <taxon>Alloionematidae</taxon>
        <taxon>Rhabditophanes</taxon>
    </lineage>
</organism>
<accession>A0AC35U4T8</accession>
<proteinExistence type="predicted"/>